<feature type="non-terminal residue" evidence="1">
    <location>
        <position position="779"/>
    </location>
</feature>
<sequence>MSWINEAALPNSLVGSLHFSPIVGNIVYIIDGGLSTTHFYKYDIATDSFTTLTNPNNSTLNCTAHLSLSPDGLKLATLTDRQGSASNNSAHRVEIYTIATDTWVASALAPSFGGEAARINSVVWEDDDILWVWGGEVSGTQTIKCLKYVISTDTWTQFTTAHTIGYNWRTAAINAAKTIVYGGRGDQYIKYTIATDSYAVTTLTGFTFRDVYDRDKLWYTRNTNGRQGYVDTADDSSNVDKFVENTDRDLISDFGVSDDGGYIIARALTATPWMMSTGGISTSAPSVTTQAATDIAATTATGNGNVTSLGSPLATQYGHFWASHPDPTLDDNKTEKGVPSATGAFTSSLTGLTLNTKYWMRAYATNSVTTSAGALVSFTTSGGVPSVTTDPVTDVATTTALGNGSIDDSGGSSVTQHGVAWDTASDPDINDSVTQDGATDVIGDFFSLITGLLGNTLYHVRAYATNSSGTGYGADVTFTTNTAGTPIVTTENTTDENSSSATGNGTIVDAGGSSVTQHGHCWTTSINPDTTDSKTTNGTASTGAFTSTITGLLPGTLYYTRAYATNTQGTSYGNNDSFTTPSDSIQEQTGYIWMEEDNLRGFNANETENRYVHRTDVDDTPVYLATKDPISSHWAYDHVDAPDPHVGYVLESLFDAQTVLHATTDDTPVALTVTEQTLVGRQTGGNIAAVPIGISDNDIVEVDHASVADNDYAKFTASGLEGRAYSEVLTDLSGQAGAAFSWNSKNLTDTGTITAATSVWHHEHDLFATSLNPGASGAT</sequence>
<accession>A0A0F9LME6</accession>
<name>A0A0F9LME6_9ZZZZ</name>
<protein>
    <recommendedName>
        <fullName evidence="2">Fibronectin type-III domain-containing protein</fullName>
    </recommendedName>
</protein>
<dbReference type="Gene3D" id="2.120.10.80">
    <property type="entry name" value="Kelch-type beta propeller"/>
    <property type="match status" value="1"/>
</dbReference>
<dbReference type="InterPro" id="IPR015915">
    <property type="entry name" value="Kelch-typ_b-propeller"/>
</dbReference>
<dbReference type="InterPro" id="IPR036116">
    <property type="entry name" value="FN3_sf"/>
</dbReference>
<reference evidence="1" key="1">
    <citation type="journal article" date="2015" name="Nature">
        <title>Complex archaea that bridge the gap between prokaryotes and eukaryotes.</title>
        <authorList>
            <person name="Spang A."/>
            <person name="Saw J.H."/>
            <person name="Jorgensen S.L."/>
            <person name="Zaremba-Niedzwiedzka K."/>
            <person name="Martijn J."/>
            <person name="Lind A.E."/>
            <person name="van Eijk R."/>
            <person name="Schleper C."/>
            <person name="Guy L."/>
            <person name="Ettema T.J."/>
        </authorList>
    </citation>
    <scope>NUCLEOTIDE SEQUENCE</scope>
</reference>
<gene>
    <name evidence="1" type="ORF">LCGC14_1180200</name>
</gene>
<proteinExistence type="predicted"/>
<evidence type="ECO:0008006" key="2">
    <source>
        <dbReference type="Google" id="ProtNLM"/>
    </source>
</evidence>
<dbReference type="EMBL" id="LAZR01005907">
    <property type="protein sequence ID" value="KKM96234.1"/>
    <property type="molecule type" value="Genomic_DNA"/>
</dbReference>
<dbReference type="SUPFAM" id="SSF49265">
    <property type="entry name" value="Fibronectin type III"/>
    <property type="match status" value="1"/>
</dbReference>
<dbReference type="SUPFAM" id="SSF117281">
    <property type="entry name" value="Kelch motif"/>
    <property type="match status" value="1"/>
</dbReference>
<comment type="caution">
    <text evidence="1">The sequence shown here is derived from an EMBL/GenBank/DDBJ whole genome shotgun (WGS) entry which is preliminary data.</text>
</comment>
<organism evidence="1">
    <name type="scientific">marine sediment metagenome</name>
    <dbReference type="NCBI Taxonomy" id="412755"/>
    <lineage>
        <taxon>unclassified sequences</taxon>
        <taxon>metagenomes</taxon>
        <taxon>ecological metagenomes</taxon>
    </lineage>
</organism>
<dbReference type="AlphaFoldDB" id="A0A0F9LME6"/>
<evidence type="ECO:0000313" key="1">
    <source>
        <dbReference type="EMBL" id="KKM96234.1"/>
    </source>
</evidence>